<name>A0A0V8QFA3_9FIRM</name>
<proteinExistence type="predicted"/>
<reference evidence="1 2" key="1">
    <citation type="submission" date="2015-11" db="EMBL/GenBank/DDBJ databases">
        <title>Butyribacter intestini gen. nov., sp. nov., a butyric acid-producing bacterium of the family Lachnospiraceae isolated from the human faeces.</title>
        <authorList>
            <person name="Zou Y."/>
            <person name="Xue W."/>
            <person name="Luo G."/>
            <person name="Lv M."/>
        </authorList>
    </citation>
    <scope>NUCLEOTIDE SEQUENCE [LARGE SCALE GENOMIC DNA]</scope>
    <source>
        <strain evidence="1 2">ACET-33324</strain>
    </source>
</reference>
<dbReference type="AlphaFoldDB" id="A0A0V8QFA3"/>
<keyword evidence="2" id="KW-1185">Reference proteome</keyword>
<protein>
    <recommendedName>
        <fullName evidence="3">HipA protein</fullName>
    </recommendedName>
</protein>
<dbReference type="OrthoDB" id="9812605at2"/>
<dbReference type="EMBL" id="LNAM01000162">
    <property type="protein sequence ID" value="KSV58745.1"/>
    <property type="molecule type" value="Genomic_DNA"/>
</dbReference>
<sequence length="377" mass="43211">MYYLLNKDELIAKFTVDPLLQEAEIVEQFQTLPEWYGAVGGFIVNRRAPKHRENIEKLLKLSGCDTLTGFLDVSHALSLVDTFWVKPVESTLEWKDVSLYTHPFNEVIAKTAFEGGLHGRQLSTTSPEYGTDGSFAKCWIRENDTIKMLKRGSSGARNAGLEPYSEFYAGQVVERFTDDFVRYDLRTRGERICSVCDIFTSEDYGFLPYAAVDTGNTTIGSVLQKMKEFKLEDEVKKMFVIDALIMNADRHKNNFGFIIDNKTLQIQKMAPLFDHNLALLPYAMDESELQFEGEYYSMQGPRIGDSWINTAVACMTKDTRKVLVNLKGFKFDRHKKYNLPEWRLQAIEECMHKTIDAILDKDAMYTKTIPVPNLKAF</sequence>
<evidence type="ECO:0000313" key="2">
    <source>
        <dbReference type="Proteomes" id="UP000054874"/>
    </source>
</evidence>
<evidence type="ECO:0000313" key="1">
    <source>
        <dbReference type="EMBL" id="KSV58745.1"/>
    </source>
</evidence>
<evidence type="ECO:0008006" key="3">
    <source>
        <dbReference type="Google" id="ProtNLM"/>
    </source>
</evidence>
<organism evidence="1 2">
    <name type="scientific">Acetivibrio ethanolgignens</name>
    <dbReference type="NCBI Taxonomy" id="290052"/>
    <lineage>
        <taxon>Bacteria</taxon>
        <taxon>Bacillati</taxon>
        <taxon>Bacillota</taxon>
        <taxon>Clostridia</taxon>
        <taxon>Eubacteriales</taxon>
        <taxon>Oscillospiraceae</taxon>
        <taxon>Acetivibrio</taxon>
    </lineage>
</organism>
<gene>
    <name evidence="1" type="ORF">ASU35_11825</name>
</gene>
<dbReference type="RefSeq" id="WP_058353015.1">
    <property type="nucleotide sequence ID" value="NZ_CABMMD010000162.1"/>
</dbReference>
<dbReference type="Gene3D" id="1.10.1070.20">
    <property type="match status" value="1"/>
</dbReference>
<dbReference type="Proteomes" id="UP000054874">
    <property type="component" value="Unassembled WGS sequence"/>
</dbReference>
<dbReference type="STRING" id="290052.ASU35_11825"/>
<accession>A0A0V8QFA3</accession>
<comment type="caution">
    <text evidence="1">The sequence shown here is derived from an EMBL/GenBank/DDBJ whole genome shotgun (WGS) entry which is preliminary data.</text>
</comment>